<gene>
    <name evidence="10" type="ORF">UFOPK3610_00414</name>
</gene>
<dbReference type="Pfam" id="PF00383">
    <property type="entry name" value="dCMP_cyt_deam_1"/>
    <property type="match status" value="1"/>
</dbReference>
<evidence type="ECO:0000256" key="6">
    <source>
        <dbReference type="ARBA" id="ARBA00022857"/>
    </source>
</evidence>
<organism evidence="10">
    <name type="scientific">freshwater metagenome</name>
    <dbReference type="NCBI Taxonomy" id="449393"/>
    <lineage>
        <taxon>unclassified sequences</taxon>
        <taxon>metagenomes</taxon>
        <taxon>ecological metagenomes</taxon>
    </lineage>
</organism>
<dbReference type="GO" id="GO:0009231">
    <property type="term" value="P:riboflavin biosynthetic process"/>
    <property type="evidence" value="ECO:0007669"/>
    <property type="project" value="UniProtKB-UniPathway"/>
</dbReference>
<accession>A0A6J7GN65</accession>
<keyword evidence="4" id="KW-0479">Metal-binding</keyword>
<dbReference type="Gene3D" id="3.40.430.10">
    <property type="entry name" value="Dihydrofolate Reductase, subunit A"/>
    <property type="match status" value="2"/>
</dbReference>
<evidence type="ECO:0000256" key="5">
    <source>
        <dbReference type="ARBA" id="ARBA00022833"/>
    </source>
</evidence>
<dbReference type="InterPro" id="IPR002734">
    <property type="entry name" value="RibDG_C"/>
</dbReference>
<protein>
    <submittedName>
        <fullName evidence="10">Unannotated protein</fullName>
    </submittedName>
</protein>
<keyword evidence="6" id="KW-0521">NADP</keyword>
<evidence type="ECO:0000256" key="7">
    <source>
        <dbReference type="ARBA" id="ARBA00023002"/>
    </source>
</evidence>
<dbReference type="SUPFAM" id="SSF53597">
    <property type="entry name" value="Dihydrofolate reductase-like"/>
    <property type="match status" value="1"/>
</dbReference>
<dbReference type="PIRSF" id="PIRSF006769">
    <property type="entry name" value="RibD"/>
    <property type="match status" value="1"/>
</dbReference>
<evidence type="ECO:0000256" key="8">
    <source>
        <dbReference type="ARBA" id="ARBA00023268"/>
    </source>
</evidence>
<dbReference type="NCBIfam" id="TIGR00326">
    <property type="entry name" value="eubact_ribD"/>
    <property type="match status" value="1"/>
</dbReference>
<dbReference type="GO" id="GO:0008270">
    <property type="term" value="F:zinc ion binding"/>
    <property type="evidence" value="ECO:0007669"/>
    <property type="project" value="InterPro"/>
</dbReference>
<keyword evidence="5" id="KW-0862">Zinc</keyword>
<proteinExistence type="predicted"/>
<dbReference type="GO" id="GO:0008835">
    <property type="term" value="F:diaminohydroxyphosphoribosylaminopyrimidine deaminase activity"/>
    <property type="evidence" value="ECO:0007669"/>
    <property type="project" value="InterPro"/>
</dbReference>
<dbReference type="InterPro" id="IPR004794">
    <property type="entry name" value="Eubact_RibD"/>
</dbReference>
<comment type="pathway">
    <text evidence="2">Cofactor biosynthesis; riboflavin biosynthesis; 5-amino-6-(D-ribitylamino)uracil from GTP: step 3/4.</text>
</comment>
<reference evidence="10" key="1">
    <citation type="submission" date="2020-05" db="EMBL/GenBank/DDBJ databases">
        <authorList>
            <person name="Chiriac C."/>
            <person name="Salcher M."/>
            <person name="Ghai R."/>
            <person name="Kavagutti S V."/>
        </authorList>
    </citation>
    <scope>NUCLEOTIDE SEQUENCE</scope>
</reference>
<name>A0A6J7GN65_9ZZZZ</name>
<dbReference type="CDD" id="cd01284">
    <property type="entry name" value="Riboflavin_deaminase-reductase"/>
    <property type="match status" value="1"/>
</dbReference>
<keyword evidence="3" id="KW-0686">Riboflavin biosynthesis</keyword>
<dbReference type="EMBL" id="CAFBMR010000009">
    <property type="protein sequence ID" value="CAB4905790.1"/>
    <property type="molecule type" value="Genomic_DNA"/>
</dbReference>
<dbReference type="GO" id="GO:0008703">
    <property type="term" value="F:5-amino-6-(5-phosphoribosylamino)uracil reductase activity"/>
    <property type="evidence" value="ECO:0007669"/>
    <property type="project" value="InterPro"/>
</dbReference>
<dbReference type="InterPro" id="IPR016192">
    <property type="entry name" value="APOBEC/CMP_deaminase_Zn-bd"/>
</dbReference>
<dbReference type="PROSITE" id="PS51747">
    <property type="entry name" value="CYT_DCMP_DEAMINASES_2"/>
    <property type="match status" value="1"/>
</dbReference>
<dbReference type="PROSITE" id="PS00903">
    <property type="entry name" value="CYT_DCMP_DEAMINASES_1"/>
    <property type="match status" value="1"/>
</dbReference>
<dbReference type="SUPFAM" id="SSF53927">
    <property type="entry name" value="Cytidine deaminase-like"/>
    <property type="match status" value="1"/>
</dbReference>
<dbReference type="InterPro" id="IPR016193">
    <property type="entry name" value="Cytidine_deaminase-like"/>
</dbReference>
<dbReference type="InterPro" id="IPR050765">
    <property type="entry name" value="Riboflavin_Biosynth_HTPR"/>
</dbReference>
<sequence length="335" mass="34837">MPSSAELAAMERALRLATAAGTVRGPNPRVGCVILDSTDVVIAEGAHLGAGSDHAEVVALKAAGPAAEGATAVVTLEPCNHTGRTGPCVEALINSGVARVVFGQSDPHSVAKGGADALEAAGIVVERGVLEDDCLAINTRWSTAVHRGWPWVIWKVAATLDGRISASDGTATWITGEDARTDVHRLRAEVDAILVGTSTVLSDNPQLSVRLPDFSGAQPLPVVMGLRDIPMSCAVSATALHVRSRDPHEVLRVLQEREIRTLLVEGGATVAAAFVQAGLVDEVRWYTAPAILGSGTSAIADLGISTLSERVSLKVSNVQMCGADVRIDAYVVREA</sequence>
<dbReference type="InterPro" id="IPR002125">
    <property type="entry name" value="CMP_dCMP_dom"/>
</dbReference>
<dbReference type="InterPro" id="IPR024072">
    <property type="entry name" value="DHFR-like_dom_sf"/>
</dbReference>
<keyword evidence="7" id="KW-0560">Oxidoreductase</keyword>
<evidence type="ECO:0000256" key="3">
    <source>
        <dbReference type="ARBA" id="ARBA00022619"/>
    </source>
</evidence>
<feature type="domain" description="CMP/dCMP-type deaminase" evidence="9">
    <location>
        <begin position="4"/>
        <end position="126"/>
    </location>
</feature>
<evidence type="ECO:0000256" key="4">
    <source>
        <dbReference type="ARBA" id="ARBA00022723"/>
    </source>
</evidence>
<evidence type="ECO:0000259" key="9">
    <source>
        <dbReference type="PROSITE" id="PS51747"/>
    </source>
</evidence>
<comment type="pathway">
    <text evidence="1">Cofactor biosynthesis; riboflavin biosynthesis; 5-amino-6-(D-ribitylamino)uracil from GTP: step 2/4.</text>
</comment>
<evidence type="ECO:0000313" key="10">
    <source>
        <dbReference type="EMBL" id="CAB4905790.1"/>
    </source>
</evidence>
<dbReference type="AlphaFoldDB" id="A0A6J7GN65"/>
<dbReference type="UniPathway" id="UPA00275">
    <property type="reaction ID" value="UER00401"/>
</dbReference>
<dbReference type="Gene3D" id="3.40.140.10">
    <property type="entry name" value="Cytidine Deaminase, domain 2"/>
    <property type="match status" value="1"/>
</dbReference>
<evidence type="ECO:0000256" key="1">
    <source>
        <dbReference type="ARBA" id="ARBA00004882"/>
    </source>
</evidence>
<keyword evidence="8" id="KW-0511">Multifunctional enzyme</keyword>
<evidence type="ECO:0000256" key="2">
    <source>
        <dbReference type="ARBA" id="ARBA00004910"/>
    </source>
</evidence>
<dbReference type="Pfam" id="PF01872">
    <property type="entry name" value="RibD_C"/>
    <property type="match status" value="1"/>
</dbReference>
<dbReference type="PANTHER" id="PTHR38011:SF7">
    <property type="entry name" value="2,5-DIAMINO-6-RIBOSYLAMINO-4(3H)-PYRIMIDINONE 5'-PHOSPHATE REDUCTASE"/>
    <property type="match status" value="1"/>
</dbReference>
<dbReference type="PANTHER" id="PTHR38011">
    <property type="entry name" value="DIHYDROFOLATE REDUCTASE FAMILY PROTEIN (AFU_ORTHOLOGUE AFUA_8G06820)"/>
    <property type="match status" value="1"/>
</dbReference>